<protein>
    <submittedName>
        <fullName evidence="2">Uncharacterized protein</fullName>
    </submittedName>
</protein>
<dbReference type="RefSeq" id="YP_010772411.1">
    <property type="nucleotide sequence ID" value="NC_074643.1"/>
</dbReference>
<name>A0AA35CNS0_9CAUD</name>
<proteinExistence type="predicted"/>
<organism evidence="2 3">
    <name type="scientific">Lokiarchaeia virus VerdaV4</name>
    <dbReference type="NCBI Taxonomy" id="3070172"/>
    <lineage>
        <taxon>Viruses</taxon>
        <taxon>Duplodnaviria</taxon>
        <taxon>Heunggongvirae</taxon>
        <taxon>Uroviricota</taxon>
        <taxon>Caudoviricetes</taxon>
        <taxon>Verdandiviridae</taxon>
        <taxon>Dolusvirus</taxon>
        <taxon>Dolusvirus pacificense</taxon>
    </lineage>
</organism>
<dbReference type="GeneID" id="80402123"/>
<evidence type="ECO:0000313" key="3">
    <source>
        <dbReference type="Proteomes" id="UP001162249"/>
    </source>
</evidence>
<feature type="coiled-coil region" evidence="1">
    <location>
        <begin position="84"/>
        <end position="133"/>
    </location>
</feature>
<accession>A0AA35CNS0</accession>
<evidence type="ECO:0000256" key="1">
    <source>
        <dbReference type="SAM" id="Coils"/>
    </source>
</evidence>
<keyword evidence="1" id="KW-0175">Coiled coil</keyword>
<dbReference type="EMBL" id="LC711080">
    <property type="protein sequence ID" value="BDI54968.1"/>
    <property type="molecule type" value="Genomic_DNA"/>
</dbReference>
<dbReference type="KEGG" id="vg:80402123"/>
<reference evidence="2 3" key="1">
    <citation type="journal article" date="2022" name="Nat. Microbiol.">
        <title>Three families of Asgard archaeal viruses identified in metagenome-assembled genomes.</title>
        <authorList>
            <person name="Medvedeva S."/>
            <person name="Sun J."/>
            <person name="Yutin N."/>
            <person name="Koonin E.V."/>
            <person name="Nunoura T."/>
            <person name="Rinke C."/>
            <person name="Krupovic M."/>
        </authorList>
    </citation>
    <scope>NUCLEOTIDE SEQUENCE [LARGE SCALE GENOMIC DNA]</scope>
    <source>
        <strain evidence="2">VerdaV4</strain>
    </source>
</reference>
<evidence type="ECO:0000313" key="2">
    <source>
        <dbReference type="EMBL" id="BDI54968.1"/>
    </source>
</evidence>
<keyword evidence="3" id="KW-1185">Reference proteome</keyword>
<sequence length="146" mass="16781">MTNQSDLNECCAQIKLLKQLLTQPETFDLDKVLIELETKKKLLMTFKPRSYITILKDLESGGIKHPGDWVKPPKRIEEPKIDKKVIALEKAREVKAEKAKKEAEEKAILEKELQQAQDKLATIEAAKELEKEEEAKVIEEVIKETE</sequence>
<dbReference type="Proteomes" id="UP001162249">
    <property type="component" value="Segment"/>
</dbReference>